<evidence type="ECO:0000313" key="2">
    <source>
        <dbReference type="EMBL" id="MPC09185.1"/>
    </source>
</evidence>
<dbReference type="EMBL" id="VSRR010000058">
    <property type="protein sequence ID" value="MPC09185.1"/>
    <property type="molecule type" value="Genomic_DNA"/>
</dbReference>
<gene>
    <name evidence="2" type="ORF">E2C01_001788</name>
</gene>
<evidence type="ECO:0000256" key="1">
    <source>
        <dbReference type="SAM" id="MobiDB-lite"/>
    </source>
</evidence>
<accession>A0A5B7CIU4</accession>
<dbReference type="OrthoDB" id="10256089at2759"/>
<feature type="region of interest" description="Disordered" evidence="1">
    <location>
        <begin position="79"/>
        <end position="98"/>
    </location>
</feature>
<sequence>MVEFHKVGSAGDMGNKPGTQSQSEEETEVVPAARVPPLTSHPDSASGPSRSLSVENGEEGELEMELPPPMKVLEQPTAVAAAQGGQGTAAAASGPPMPPLDNILTDVPTRVWCLVSKVWETSGIKDMGVEDLAVAMR</sequence>
<keyword evidence="3" id="KW-1185">Reference proteome</keyword>
<protein>
    <submittedName>
        <fullName evidence="2">Uncharacterized protein</fullName>
    </submittedName>
</protein>
<feature type="compositionally biased region" description="Low complexity" evidence="1">
    <location>
        <begin position="79"/>
        <end position="92"/>
    </location>
</feature>
<dbReference type="AlphaFoldDB" id="A0A5B7CIU4"/>
<feature type="region of interest" description="Disordered" evidence="1">
    <location>
        <begin position="1"/>
        <end position="71"/>
    </location>
</feature>
<comment type="caution">
    <text evidence="2">The sequence shown here is derived from an EMBL/GenBank/DDBJ whole genome shotgun (WGS) entry which is preliminary data.</text>
</comment>
<reference evidence="2 3" key="1">
    <citation type="submission" date="2019-05" db="EMBL/GenBank/DDBJ databases">
        <title>Another draft genome of Portunus trituberculatus and its Hox gene families provides insights of decapod evolution.</title>
        <authorList>
            <person name="Jeong J.-H."/>
            <person name="Song I."/>
            <person name="Kim S."/>
            <person name="Choi T."/>
            <person name="Kim D."/>
            <person name="Ryu S."/>
            <person name="Kim W."/>
        </authorList>
    </citation>
    <scope>NUCLEOTIDE SEQUENCE [LARGE SCALE GENOMIC DNA]</scope>
    <source>
        <tissue evidence="2">Muscle</tissue>
    </source>
</reference>
<evidence type="ECO:0000313" key="3">
    <source>
        <dbReference type="Proteomes" id="UP000324222"/>
    </source>
</evidence>
<feature type="compositionally biased region" description="Polar residues" evidence="1">
    <location>
        <begin position="41"/>
        <end position="54"/>
    </location>
</feature>
<name>A0A5B7CIU4_PORTR</name>
<proteinExistence type="predicted"/>
<dbReference type="Proteomes" id="UP000324222">
    <property type="component" value="Unassembled WGS sequence"/>
</dbReference>
<organism evidence="2 3">
    <name type="scientific">Portunus trituberculatus</name>
    <name type="common">Swimming crab</name>
    <name type="synonym">Neptunus trituberculatus</name>
    <dbReference type="NCBI Taxonomy" id="210409"/>
    <lineage>
        <taxon>Eukaryota</taxon>
        <taxon>Metazoa</taxon>
        <taxon>Ecdysozoa</taxon>
        <taxon>Arthropoda</taxon>
        <taxon>Crustacea</taxon>
        <taxon>Multicrustacea</taxon>
        <taxon>Malacostraca</taxon>
        <taxon>Eumalacostraca</taxon>
        <taxon>Eucarida</taxon>
        <taxon>Decapoda</taxon>
        <taxon>Pleocyemata</taxon>
        <taxon>Brachyura</taxon>
        <taxon>Eubrachyura</taxon>
        <taxon>Portunoidea</taxon>
        <taxon>Portunidae</taxon>
        <taxon>Portuninae</taxon>
        <taxon>Portunus</taxon>
    </lineage>
</organism>